<organism evidence="1">
    <name type="scientific">Anguilla anguilla</name>
    <name type="common">European freshwater eel</name>
    <name type="synonym">Muraena anguilla</name>
    <dbReference type="NCBI Taxonomy" id="7936"/>
    <lineage>
        <taxon>Eukaryota</taxon>
        <taxon>Metazoa</taxon>
        <taxon>Chordata</taxon>
        <taxon>Craniata</taxon>
        <taxon>Vertebrata</taxon>
        <taxon>Euteleostomi</taxon>
        <taxon>Actinopterygii</taxon>
        <taxon>Neopterygii</taxon>
        <taxon>Teleostei</taxon>
        <taxon>Anguilliformes</taxon>
        <taxon>Anguillidae</taxon>
        <taxon>Anguilla</taxon>
    </lineage>
</organism>
<proteinExistence type="predicted"/>
<evidence type="ECO:0000313" key="1">
    <source>
        <dbReference type="EMBL" id="JAH93847.1"/>
    </source>
</evidence>
<accession>A0A0E9WU03</accession>
<sequence>MFTYSVLYEHTFTYKAFIKISRQTQKSICVCHAVDQFDGTVVHACLWLECGGQNDRRDEELSLSGVCSEVDWSYSQNCTTQISMLFTWL</sequence>
<reference evidence="1" key="1">
    <citation type="submission" date="2014-11" db="EMBL/GenBank/DDBJ databases">
        <authorList>
            <person name="Amaro Gonzalez C."/>
        </authorList>
    </citation>
    <scope>NUCLEOTIDE SEQUENCE</scope>
</reference>
<dbReference type="EMBL" id="GBXM01014730">
    <property type="protein sequence ID" value="JAH93847.1"/>
    <property type="molecule type" value="Transcribed_RNA"/>
</dbReference>
<reference evidence="1" key="2">
    <citation type="journal article" date="2015" name="Fish Shellfish Immunol.">
        <title>Early steps in the European eel (Anguilla anguilla)-Vibrio vulnificus interaction in the gills: Role of the RtxA13 toxin.</title>
        <authorList>
            <person name="Callol A."/>
            <person name="Pajuelo D."/>
            <person name="Ebbesson L."/>
            <person name="Teles M."/>
            <person name="MacKenzie S."/>
            <person name="Amaro C."/>
        </authorList>
    </citation>
    <scope>NUCLEOTIDE SEQUENCE</scope>
</reference>
<dbReference type="AlphaFoldDB" id="A0A0E9WU03"/>
<protein>
    <submittedName>
        <fullName evidence="1">Uncharacterized protein</fullName>
    </submittedName>
</protein>
<name>A0A0E9WU03_ANGAN</name>